<proteinExistence type="predicted"/>
<evidence type="ECO:0000313" key="1">
    <source>
        <dbReference type="EMBL" id="KAK2835696.1"/>
    </source>
</evidence>
<dbReference type="AlphaFoldDB" id="A0AA88MHC0"/>
<reference evidence="1" key="1">
    <citation type="submission" date="2023-07" db="EMBL/GenBank/DDBJ databases">
        <title>Chromosome-level Genome Assembly of Striped Snakehead (Channa striata).</title>
        <authorList>
            <person name="Liu H."/>
        </authorList>
    </citation>
    <scope>NUCLEOTIDE SEQUENCE</scope>
    <source>
        <strain evidence="1">Gz</strain>
        <tissue evidence="1">Muscle</tissue>
    </source>
</reference>
<gene>
    <name evidence="1" type="ORF">Q5P01_016180</name>
</gene>
<dbReference type="EMBL" id="JAUPFM010000012">
    <property type="protein sequence ID" value="KAK2835696.1"/>
    <property type="molecule type" value="Genomic_DNA"/>
</dbReference>
<comment type="caution">
    <text evidence="1">The sequence shown here is derived from an EMBL/GenBank/DDBJ whole genome shotgun (WGS) entry which is preliminary data.</text>
</comment>
<protein>
    <submittedName>
        <fullName evidence="1">Uncharacterized protein</fullName>
    </submittedName>
</protein>
<organism evidence="1 2">
    <name type="scientific">Channa striata</name>
    <name type="common">Snakehead murrel</name>
    <name type="synonym">Ophicephalus striatus</name>
    <dbReference type="NCBI Taxonomy" id="64152"/>
    <lineage>
        <taxon>Eukaryota</taxon>
        <taxon>Metazoa</taxon>
        <taxon>Chordata</taxon>
        <taxon>Craniata</taxon>
        <taxon>Vertebrata</taxon>
        <taxon>Euteleostomi</taxon>
        <taxon>Actinopterygii</taxon>
        <taxon>Neopterygii</taxon>
        <taxon>Teleostei</taxon>
        <taxon>Neoteleostei</taxon>
        <taxon>Acanthomorphata</taxon>
        <taxon>Anabantaria</taxon>
        <taxon>Anabantiformes</taxon>
        <taxon>Channoidei</taxon>
        <taxon>Channidae</taxon>
        <taxon>Channa</taxon>
    </lineage>
</organism>
<sequence length="99" mass="10611">MNPGDGGASRRKRAQNLAELLVAAGENKLSSRRHALSSPIHYTQPSCSASAPPLRGQLLAVTSGRWWGWSGWAAGGLSFRSVSEISEESKSFSSACWYS</sequence>
<evidence type="ECO:0000313" key="2">
    <source>
        <dbReference type="Proteomes" id="UP001187415"/>
    </source>
</evidence>
<name>A0AA88MHC0_CHASR</name>
<accession>A0AA88MHC0</accession>
<keyword evidence="2" id="KW-1185">Reference proteome</keyword>
<dbReference type="Proteomes" id="UP001187415">
    <property type="component" value="Unassembled WGS sequence"/>
</dbReference>